<keyword evidence="4" id="KW-1185">Reference proteome</keyword>
<evidence type="ECO:0008006" key="5">
    <source>
        <dbReference type="Google" id="ProtNLM"/>
    </source>
</evidence>
<proteinExistence type="predicted"/>
<accession>A0A1I7IHP1</accession>
<dbReference type="EMBL" id="FPBV01000006">
    <property type="protein sequence ID" value="SFU72454.1"/>
    <property type="molecule type" value="Genomic_DNA"/>
</dbReference>
<name>A0A1I7IHP1_9BACL</name>
<keyword evidence="2" id="KW-0812">Transmembrane</keyword>
<dbReference type="RefSeq" id="WP_074951202.1">
    <property type="nucleotide sequence ID" value="NZ_FPBV01000006.1"/>
</dbReference>
<protein>
    <recommendedName>
        <fullName evidence="5">DUF4179 domain-containing protein</fullName>
    </recommendedName>
</protein>
<dbReference type="STRING" id="392015.SAMN05421543_106227"/>
<reference evidence="4" key="1">
    <citation type="submission" date="2016-10" db="EMBL/GenBank/DDBJ databases">
        <authorList>
            <person name="Varghese N."/>
        </authorList>
    </citation>
    <scope>NUCLEOTIDE SEQUENCE [LARGE SCALE GENOMIC DNA]</scope>
    <source>
        <strain evidence="4">DSM 17980</strain>
    </source>
</reference>
<feature type="region of interest" description="Disordered" evidence="1">
    <location>
        <begin position="43"/>
        <end position="65"/>
    </location>
</feature>
<evidence type="ECO:0000313" key="3">
    <source>
        <dbReference type="EMBL" id="SFU72454.1"/>
    </source>
</evidence>
<organism evidence="3 4">
    <name type="scientific">Alicyclobacillus macrosporangiidus</name>
    <dbReference type="NCBI Taxonomy" id="392015"/>
    <lineage>
        <taxon>Bacteria</taxon>
        <taxon>Bacillati</taxon>
        <taxon>Bacillota</taxon>
        <taxon>Bacilli</taxon>
        <taxon>Bacillales</taxon>
        <taxon>Alicyclobacillaceae</taxon>
        <taxon>Alicyclobacillus</taxon>
    </lineage>
</organism>
<keyword evidence="2" id="KW-1133">Transmembrane helix</keyword>
<dbReference type="AlphaFoldDB" id="A0A1I7IHP1"/>
<sequence length="593" mass="63065">MSSRTSVEDRLRQHYRSEAGQAGYAAPADLWAGIAERLGLEDSRVPTPSLRGSANGASGRGAAQRLPRARRWAMRGVAGLAGAAVVMAGVNHFAPRWVIAAAASLHGQSPAAEGEVLRGDPGLWPLFQQGAFQPVQLSATHGGVTLTMLDVYADANRTVVVYRIDGPAAPQGTVETEPWQVRTDNASASADAALSGRQPPVPQRYRVTLRDPFGWPHDATEIDGLGNLGYIVFPPLPGWLRTLGVHLTLHVEAVGDTLAKGDPFGPRTFRTVTGPWDIPFVALPAQAPVLALNPAVRAADGGTTLTLTSVRTTASGTWMDLSADGLPPDTSGHFARYRVEGPNGDTVRPTAVARSGDRIAAQFPPLTRAGVYTLVVESDGRVWRLPWRQPDWSGQQPHWGPAPTTQTGPLAEGAPDADIYTGTSLVTAARLSGLPVHGVPAGWRLVQVSVTPDFRPPLSGDRSTTPYAVQLTLTNAAGVTLTVTETRTLWSLIPASESLAVYRASMARASGSNVDGPRIGQYEGMATHLWVVRTMDPAHTATLRVPVLYLYPSWGSIEVAPVPGKTQGLDEAALERLVTEVAQAWWAAPVIPR</sequence>
<dbReference type="Proteomes" id="UP000183508">
    <property type="component" value="Unassembled WGS sequence"/>
</dbReference>
<dbReference type="OrthoDB" id="2770170at2"/>
<keyword evidence="2" id="KW-0472">Membrane</keyword>
<feature type="transmembrane region" description="Helical" evidence="2">
    <location>
        <begin position="72"/>
        <end position="94"/>
    </location>
</feature>
<evidence type="ECO:0000313" key="4">
    <source>
        <dbReference type="Proteomes" id="UP000183508"/>
    </source>
</evidence>
<feature type="compositionally biased region" description="Low complexity" evidence="1">
    <location>
        <begin position="51"/>
        <end position="63"/>
    </location>
</feature>
<gene>
    <name evidence="3" type="ORF">SAMN05421543_106227</name>
</gene>
<evidence type="ECO:0000256" key="1">
    <source>
        <dbReference type="SAM" id="MobiDB-lite"/>
    </source>
</evidence>
<evidence type="ECO:0000256" key="2">
    <source>
        <dbReference type="SAM" id="Phobius"/>
    </source>
</evidence>